<evidence type="ECO:0000313" key="3">
    <source>
        <dbReference type="EMBL" id="KAK3756489.1"/>
    </source>
</evidence>
<protein>
    <submittedName>
        <fullName evidence="3">Uncharacterized protein</fullName>
    </submittedName>
</protein>
<organism evidence="3 4">
    <name type="scientific">Elysia crispata</name>
    <name type="common">lettuce slug</name>
    <dbReference type="NCBI Taxonomy" id="231223"/>
    <lineage>
        <taxon>Eukaryota</taxon>
        <taxon>Metazoa</taxon>
        <taxon>Spiralia</taxon>
        <taxon>Lophotrochozoa</taxon>
        <taxon>Mollusca</taxon>
        <taxon>Gastropoda</taxon>
        <taxon>Heterobranchia</taxon>
        <taxon>Euthyneura</taxon>
        <taxon>Panpulmonata</taxon>
        <taxon>Sacoglossa</taxon>
        <taxon>Placobranchoidea</taxon>
        <taxon>Plakobranchidae</taxon>
        <taxon>Elysia</taxon>
    </lineage>
</organism>
<feature type="signal peptide" evidence="2">
    <location>
        <begin position="1"/>
        <end position="15"/>
    </location>
</feature>
<feature type="region of interest" description="Disordered" evidence="1">
    <location>
        <begin position="240"/>
        <end position="259"/>
    </location>
</feature>
<evidence type="ECO:0000256" key="1">
    <source>
        <dbReference type="SAM" id="MobiDB-lite"/>
    </source>
</evidence>
<accession>A0AAE0YSM7</accession>
<feature type="compositionally biased region" description="Polar residues" evidence="1">
    <location>
        <begin position="243"/>
        <end position="254"/>
    </location>
</feature>
<dbReference type="AlphaFoldDB" id="A0AAE0YSM7"/>
<feature type="region of interest" description="Disordered" evidence="1">
    <location>
        <begin position="213"/>
        <end position="233"/>
    </location>
</feature>
<comment type="caution">
    <text evidence="3">The sequence shown here is derived from an EMBL/GenBank/DDBJ whole genome shotgun (WGS) entry which is preliminary data.</text>
</comment>
<evidence type="ECO:0000313" key="4">
    <source>
        <dbReference type="Proteomes" id="UP001283361"/>
    </source>
</evidence>
<sequence>VLLLVLLITGDSSRTLEVSTRNMSSSDMAEYTSLEPNAGGNKVGYLNHFMHTMERPEKRGMTWSNLSTSSLECSEKRAESFIGADNGTLEDPAKETDTMETGYLQDAKCLQNGLKDVIGGQVTDGNVQIADKTPLTGQNMRALRQGVKIDHTGNEDPRAYTEASSDHSVKDGLLENNLSFTCRGKVALRYLSHAVAVPVVWCTKDVGWDKDLEQNGNGSKDEGKNVHHVTDLQPSSIWPEVSRTVSEPSSTQKPAATFPVISEAPIEQQKSDQIPGGQRISTVCATTCSNNDFTIRADGMCKAQYKALVAPADDGLPHCVIRLNLSSPTSSYAG</sequence>
<dbReference type="Proteomes" id="UP001283361">
    <property type="component" value="Unassembled WGS sequence"/>
</dbReference>
<feature type="non-terminal residue" evidence="3">
    <location>
        <position position="1"/>
    </location>
</feature>
<dbReference type="EMBL" id="JAWDGP010005501">
    <property type="protein sequence ID" value="KAK3756489.1"/>
    <property type="molecule type" value="Genomic_DNA"/>
</dbReference>
<keyword evidence="4" id="KW-1185">Reference proteome</keyword>
<feature type="chain" id="PRO_5042205515" evidence="2">
    <location>
        <begin position="16"/>
        <end position="334"/>
    </location>
</feature>
<name>A0AAE0YSM7_9GAST</name>
<evidence type="ECO:0000256" key="2">
    <source>
        <dbReference type="SAM" id="SignalP"/>
    </source>
</evidence>
<reference evidence="3" key="1">
    <citation type="journal article" date="2023" name="G3 (Bethesda)">
        <title>A reference genome for the long-term kleptoplast-retaining sea slug Elysia crispata morphotype clarki.</title>
        <authorList>
            <person name="Eastman K.E."/>
            <person name="Pendleton A.L."/>
            <person name="Shaikh M.A."/>
            <person name="Suttiyut T."/>
            <person name="Ogas R."/>
            <person name="Tomko P."/>
            <person name="Gavelis G."/>
            <person name="Widhalm J.R."/>
            <person name="Wisecaver J.H."/>
        </authorList>
    </citation>
    <scope>NUCLEOTIDE SEQUENCE</scope>
    <source>
        <strain evidence="3">ECLA1</strain>
    </source>
</reference>
<gene>
    <name evidence="3" type="ORF">RRG08_017796</name>
</gene>
<feature type="compositionally biased region" description="Basic and acidic residues" evidence="1">
    <location>
        <begin position="213"/>
        <end position="230"/>
    </location>
</feature>
<proteinExistence type="predicted"/>
<keyword evidence="2" id="KW-0732">Signal</keyword>